<keyword evidence="2" id="KW-0963">Cytoplasm</keyword>
<dbReference type="EMBL" id="VUJU01001278">
    <property type="protein sequence ID" value="KAF0766020.1"/>
    <property type="molecule type" value="Genomic_DNA"/>
</dbReference>
<proteinExistence type="inferred from homology"/>
<dbReference type="PROSITE" id="PS51522">
    <property type="entry name" value="ZF_NANOS"/>
    <property type="match status" value="1"/>
</dbReference>
<sequence>MILHDGMMFDDGSSYQQKMYDRAAVLLQKFPFRFLNRASRENAAERSGNSRKMTFYYSKRFPNMCMSSSFYDDVMNIAEMHVNYYQSRWFDFGELYSEPSFKESTVPWTNRPVLRPIHSQNTFVHSVNYNYNNNQRDLTNNNTLKVQLPNKLVTILVPTPSSVESFSASSSPLDFEEPITPIKVMSKNNNDLQKSPEENNNKIHVIEVDDSKNGSIDSDSSRSDTTIDEKTVSYAEIIKYSKPIKQKQSEKPEYNIIEESKKESIKSTRIPPSKKISIKLPDAPFLPNNQHCAFCKNNGEEESVYRTHFVKDELGNVKCPFLSRYTCPHCKATGTKAHTISRCPLSNKNRINKFNKQQ</sequence>
<dbReference type="GO" id="GO:0005737">
    <property type="term" value="C:cytoplasm"/>
    <property type="evidence" value="ECO:0007669"/>
    <property type="project" value="UniProtKB-SubCell"/>
</dbReference>
<evidence type="ECO:0000313" key="11">
    <source>
        <dbReference type="Proteomes" id="UP000478052"/>
    </source>
</evidence>
<dbReference type="Proteomes" id="UP000478052">
    <property type="component" value="Unassembled WGS sequence"/>
</dbReference>
<keyword evidence="3" id="KW-0479">Metal-binding</keyword>
<protein>
    <submittedName>
        <fullName evidence="10">Nanos-type domain-containing protein</fullName>
    </submittedName>
</protein>
<reference evidence="10 11" key="1">
    <citation type="submission" date="2019-08" db="EMBL/GenBank/DDBJ databases">
        <title>Whole genome of Aphis craccivora.</title>
        <authorList>
            <person name="Voronova N.V."/>
            <person name="Shulinski R.S."/>
            <person name="Bandarenka Y.V."/>
            <person name="Zhorov D.G."/>
            <person name="Warner D."/>
        </authorList>
    </citation>
    <scope>NUCLEOTIDE SEQUENCE [LARGE SCALE GENOMIC DNA]</scope>
    <source>
        <strain evidence="10">180601</strain>
        <tissue evidence="10">Whole Body</tissue>
    </source>
</reference>
<evidence type="ECO:0000256" key="6">
    <source>
        <dbReference type="ARBA" id="ARBA00022845"/>
    </source>
</evidence>
<evidence type="ECO:0000259" key="9">
    <source>
        <dbReference type="PROSITE" id="PS51522"/>
    </source>
</evidence>
<evidence type="ECO:0000256" key="7">
    <source>
        <dbReference type="ARBA" id="ARBA00022884"/>
    </source>
</evidence>
<feature type="domain" description="Nanos-type" evidence="9">
    <location>
        <begin position="291"/>
        <end position="345"/>
    </location>
</feature>
<accession>A0A6G0Z6E6</accession>
<evidence type="ECO:0000256" key="1">
    <source>
        <dbReference type="ARBA" id="ARBA00004496"/>
    </source>
</evidence>
<evidence type="ECO:0000256" key="5">
    <source>
        <dbReference type="ARBA" id="ARBA00022833"/>
    </source>
</evidence>
<dbReference type="AlphaFoldDB" id="A0A6G0Z6E6"/>
<evidence type="ECO:0000256" key="8">
    <source>
        <dbReference type="PROSITE-ProRule" id="PRU00855"/>
    </source>
</evidence>
<comment type="caution">
    <text evidence="10">The sequence shown here is derived from an EMBL/GenBank/DDBJ whole genome shotgun (WGS) entry which is preliminary data.</text>
</comment>
<keyword evidence="5" id="KW-0862">Zinc</keyword>
<dbReference type="OrthoDB" id="10010129at2759"/>
<evidence type="ECO:0000256" key="2">
    <source>
        <dbReference type="ARBA" id="ARBA00022490"/>
    </source>
</evidence>
<keyword evidence="7 8" id="KW-0694">RNA-binding</keyword>
<dbReference type="Pfam" id="PF05741">
    <property type="entry name" value="zf-nanos"/>
    <property type="match status" value="1"/>
</dbReference>
<keyword evidence="11" id="KW-1185">Reference proteome</keyword>
<gene>
    <name evidence="10" type="ORF">FWK35_00000756</name>
</gene>
<dbReference type="InterPro" id="IPR024161">
    <property type="entry name" value="Znf_nanos-typ"/>
</dbReference>
<name>A0A6G0Z6E6_APHCR</name>
<dbReference type="Gene3D" id="4.10.60.30">
    <property type="entry name" value="Nanos, RNA-binding domain"/>
    <property type="match status" value="1"/>
</dbReference>
<organism evidence="10 11">
    <name type="scientific">Aphis craccivora</name>
    <name type="common">Cowpea aphid</name>
    <dbReference type="NCBI Taxonomy" id="307492"/>
    <lineage>
        <taxon>Eukaryota</taxon>
        <taxon>Metazoa</taxon>
        <taxon>Ecdysozoa</taxon>
        <taxon>Arthropoda</taxon>
        <taxon>Hexapoda</taxon>
        <taxon>Insecta</taxon>
        <taxon>Pterygota</taxon>
        <taxon>Neoptera</taxon>
        <taxon>Paraneoptera</taxon>
        <taxon>Hemiptera</taxon>
        <taxon>Sternorrhyncha</taxon>
        <taxon>Aphidomorpha</taxon>
        <taxon>Aphidoidea</taxon>
        <taxon>Aphididae</taxon>
        <taxon>Aphidini</taxon>
        <taxon>Aphis</taxon>
        <taxon>Aphis</taxon>
    </lineage>
</organism>
<evidence type="ECO:0000256" key="4">
    <source>
        <dbReference type="ARBA" id="ARBA00022771"/>
    </source>
</evidence>
<comment type="subcellular location">
    <subcellularLocation>
        <location evidence="1">Cytoplasm</location>
    </subcellularLocation>
</comment>
<dbReference type="GO" id="GO:0006417">
    <property type="term" value="P:regulation of translation"/>
    <property type="evidence" value="ECO:0007669"/>
    <property type="project" value="UniProtKB-UniRule"/>
</dbReference>
<dbReference type="InterPro" id="IPR038129">
    <property type="entry name" value="Nanos_sf"/>
</dbReference>
<dbReference type="GO" id="GO:0008270">
    <property type="term" value="F:zinc ion binding"/>
    <property type="evidence" value="ECO:0007669"/>
    <property type="project" value="UniProtKB-KW"/>
</dbReference>
<dbReference type="InterPro" id="IPR008705">
    <property type="entry name" value="Nanos/Xcar2"/>
</dbReference>
<keyword evidence="6 8" id="KW-0810">Translation regulation</keyword>
<dbReference type="PANTHER" id="PTHR12887">
    <property type="entry name" value="NANOS PROTEIN"/>
    <property type="match status" value="1"/>
</dbReference>
<keyword evidence="4 8" id="KW-0863">Zinc-finger</keyword>
<dbReference type="GO" id="GO:0003723">
    <property type="term" value="F:RNA binding"/>
    <property type="evidence" value="ECO:0007669"/>
    <property type="project" value="UniProtKB-UniRule"/>
</dbReference>
<evidence type="ECO:0000256" key="3">
    <source>
        <dbReference type="ARBA" id="ARBA00022723"/>
    </source>
</evidence>
<comment type="similarity">
    <text evidence="8">Belongs to the nanos family.</text>
</comment>
<evidence type="ECO:0000313" key="10">
    <source>
        <dbReference type="EMBL" id="KAF0766020.1"/>
    </source>
</evidence>